<evidence type="ECO:0000313" key="3">
    <source>
        <dbReference type="Proteomes" id="UP000070376"/>
    </source>
</evidence>
<dbReference type="Proteomes" id="UP000070376">
    <property type="component" value="Unassembled WGS sequence"/>
</dbReference>
<name>A0A133KXK7_HEYCO</name>
<comment type="caution">
    <text evidence="2">The sequence shown here is derived from an EMBL/GenBank/DDBJ whole genome shotgun (WGS) entry which is preliminary data.</text>
</comment>
<feature type="coiled-coil region" evidence="1">
    <location>
        <begin position="23"/>
        <end position="76"/>
    </location>
</feature>
<keyword evidence="1" id="KW-0175">Coiled coil</keyword>
<keyword evidence="2" id="KW-0687">Ribonucleoprotein</keyword>
<sequence>MNRHDEIQGGKQMIPKAAFLNGLEKMEEALENIGTEIRHKAEKEARKQSIKQWYHLKKAEMKLDHLEKRAEAFRKTYRAESLRIDENKKTS</sequence>
<keyword evidence="2" id="KW-0689">Ribosomal protein</keyword>
<reference evidence="3" key="1">
    <citation type="submission" date="2016-01" db="EMBL/GenBank/DDBJ databases">
        <authorList>
            <person name="Mitreva M."/>
            <person name="Pepin K.H."/>
            <person name="Mihindukulasuriya K.A."/>
            <person name="Fulton R."/>
            <person name="Fronick C."/>
            <person name="O'Laughlin M."/>
            <person name="Miner T."/>
            <person name="Herter B."/>
            <person name="Rosa B.A."/>
            <person name="Cordes M."/>
            <person name="Tomlinson C."/>
            <person name="Wollam A."/>
            <person name="Palsikar V.B."/>
            <person name="Mardis E.R."/>
            <person name="Wilson R.K."/>
        </authorList>
    </citation>
    <scope>NUCLEOTIDE SEQUENCE [LARGE SCALE GENOMIC DNA]</scope>
    <source>
        <strain evidence="3">GED7749B</strain>
    </source>
</reference>
<dbReference type="PATRIC" id="fig|1398.22.peg.855"/>
<evidence type="ECO:0000313" key="2">
    <source>
        <dbReference type="EMBL" id="KWZ84328.1"/>
    </source>
</evidence>
<dbReference type="EMBL" id="LRPN01000030">
    <property type="protein sequence ID" value="KWZ84328.1"/>
    <property type="molecule type" value="Genomic_DNA"/>
</dbReference>
<evidence type="ECO:0000256" key="1">
    <source>
        <dbReference type="SAM" id="Coils"/>
    </source>
</evidence>
<proteinExistence type="predicted"/>
<accession>A0A133KXK7</accession>
<protein>
    <submittedName>
        <fullName evidence="2">30S ribosomal protein S21 domain protein</fullName>
    </submittedName>
</protein>
<dbReference type="AlphaFoldDB" id="A0A133KXK7"/>
<organism evidence="2 3">
    <name type="scientific">Heyndrickxia coagulans</name>
    <name type="common">Weizmannia coagulans</name>
    <dbReference type="NCBI Taxonomy" id="1398"/>
    <lineage>
        <taxon>Bacteria</taxon>
        <taxon>Bacillati</taxon>
        <taxon>Bacillota</taxon>
        <taxon>Bacilli</taxon>
        <taxon>Bacillales</taxon>
        <taxon>Bacillaceae</taxon>
        <taxon>Heyndrickxia</taxon>
    </lineage>
</organism>
<dbReference type="GO" id="GO:0005840">
    <property type="term" value="C:ribosome"/>
    <property type="evidence" value="ECO:0007669"/>
    <property type="project" value="UniProtKB-KW"/>
</dbReference>
<gene>
    <name evidence="2" type="ORF">HMPREF3213_00850</name>
</gene>